<dbReference type="Gene3D" id="3.40.50.1970">
    <property type="match status" value="1"/>
</dbReference>
<dbReference type="Gene3D" id="1.20.1090.10">
    <property type="entry name" value="Dehydroquinate synthase-like - alpha domain"/>
    <property type="match status" value="1"/>
</dbReference>
<name>A0ABW0TKI2_9BACL</name>
<dbReference type="EMBL" id="JBHSNO010000005">
    <property type="protein sequence ID" value="MFC5589425.1"/>
    <property type="molecule type" value="Genomic_DNA"/>
</dbReference>
<sequence length="384" mass="41176">MKDFQYLFSAQQVVFGPGSLSKIAEVTEQFHLKRMMLFTTKGFRTRGYVDSIENMLGERLVVAYDQVQPHVQDFQVREALAIAEEQQIDAVIGLGGGSAVGIAKAISLALEEKRTGSPAKAAFPTEQPLIPVIAIPTTYAGSEMTPVYGITHEQGTIKRKITVKDVKITPKLTIYDPELTLELPQGVTAGSGINAFAHCIEALYSITKNPLSTAAALGGIRSIGQSLVQCVVDGRSLAARTEMLNGSFLAGVALSNVDMGLHHGICHVLGGSAGVSHGDANSIMLSHVMRFNLDVTANELALAAEAMGISTVGMSAEEAGAASADRVAEWVKQMNLPSRLRDVGVDKTDIPHLAKVAFESRTVRNNPKRIENVEQLEQLLQAAW</sequence>
<evidence type="ECO:0000256" key="2">
    <source>
        <dbReference type="ARBA" id="ARBA00023002"/>
    </source>
</evidence>
<dbReference type="PANTHER" id="PTHR11496">
    <property type="entry name" value="ALCOHOL DEHYDROGENASE"/>
    <property type="match status" value="1"/>
</dbReference>
<keyword evidence="2" id="KW-0560">Oxidoreductase</keyword>
<reference evidence="6" key="1">
    <citation type="journal article" date="2019" name="Int. J. Syst. Evol. Microbiol.">
        <title>The Global Catalogue of Microorganisms (GCM) 10K type strain sequencing project: providing services to taxonomists for standard genome sequencing and annotation.</title>
        <authorList>
            <consortium name="The Broad Institute Genomics Platform"/>
            <consortium name="The Broad Institute Genome Sequencing Center for Infectious Disease"/>
            <person name="Wu L."/>
            <person name="Ma J."/>
        </authorList>
    </citation>
    <scope>NUCLEOTIDE SEQUENCE [LARGE SCALE GENOMIC DNA]</scope>
    <source>
        <strain evidence="6">CGMCC 4.1434</strain>
    </source>
</reference>
<dbReference type="PANTHER" id="PTHR11496:SF102">
    <property type="entry name" value="ALCOHOL DEHYDROGENASE 4"/>
    <property type="match status" value="1"/>
</dbReference>
<dbReference type="InterPro" id="IPR001670">
    <property type="entry name" value="ADH_Fe/GldA"/>
</dbReference>
<dbReference type="SUPFAM" id="SSF56796">
    <property type="entry name" value="Dehydroquinate synthase-like"/>
    <property type="match status" value="1"/>
</dbReference>
<accession>A0ABW0TKI2</accession>
<dbReference type="Pfam" id="PF00465">
    <property type="entry name" value="Fe-ADH"/>
    <property type="match status" value="1"/>
</dbReference>
<dbReference type="CDD" id="cd08551">
    <property type="entry name" value="Fe-ADH"/>
    <property type="match status" value="1"/>
</dbReference>
<evidence type="ECO:0000259" key="4">
    <source>
        <dbReference type="Pfam" id="PF25137"/>
    </source>
</evidence>
<feature type="domain" description="Alcohol dehydrogenase iron-type/glycerol dehydrogenase GldA" evidence="3">
    <location>
        <begin position="11"/>
        <end position="177"/>
    </location>
</feature>
<dbReference type="InterPro" id="IPR039697">
    <property type="entry name" value="Alcohol_dehydrogenase_Fe"/>
</dbReference>
<comment type="similarity">
    <text evidence="1">Belongs to the iron-containing alcohol dehydrogenase family.</text>
</comment>
<protein>
    <submittedName>
        <fullName evidence="5">Iron-containing alcohol dehydrogenase family protein</fullName>
    </submittedName>
</protein>
<proteinExistence type="inferred from homology"/>
<evidence type="ECO:0000256" key="1">
    <source>
        <dbReference type="ARBA" id="ARBA00007358"/>
    </source>
</evidence>
<evidence type="ECO:0000313" key="6">
    <source>
        <dbReference type="Proteomes" id="UP001596109"/>
    </source>
</evidence>
<evidence type="ECO:0000313" key="5">
    <source>
        <dbReference type="EMBL" id="MFC5589425.1"/>
    </source>
</evidence>
<gene>
    <name evidence="5" type="ORF">ACFPRA_11035</name>
</gene>
<dbReference type="InterPro" id="IPR056798">
    <property type="entry name" value="ADH_Fe_C"/>
</dbReference>
<keyword evidence="6" id="KW-1185">Reference proteome</keyword>
<dbReference type="Proteomes" id="UP001596109">
    <property type="component" value="Unassembled WGS sequence"/>
</dbReference>
<evidence type="ECO:0000259" key="3">
    <source>
        <dbReference type="Pfam" id="PF00465"/>
    </source>
</evidence>
<feature type="domain" description="Fe-containing alcohol dehydrogenase-like C-terminal" evidence="4">
    <location>
        <begin position="188"/>
        <end position="384"/>
    </location>
</feature>
<organism evidence="5 6">
    <name type="scientific">Sporosarcina soli</name>
    <dbReference type="NCBI Taxonomy" id="334736"/>
    <lineage>
        <taxon>Bacteria</taxon>
        <taxon>Bacillati</taxon>
        <taxon>Bacillota</taxon>
        <taxon>Bacilli</taxon>
        <taxon>Bacillales</taxon>
        <taxon>Caryophanaceae</taxon>
        <taxon>Sporosarcina</taxon>
    </lineage>
</organism>
<dbReference type="Pfam" id="PF25137">
    <property type="entry name" value="ADH_Fe_C"/>
    <property type="match status" value="1"/>
</dbReference>
<dbReference type="RefSeq" id="WP_381434085.1">
    <property type="nucleotide sequence ID" value="NZ_JBHSNO010000005.1"/>
</dbReference>
<comment type="caution">
    <text evidence="5">The sequence shown here is derived from an EMBL/GenBank/DDBJ whole genome shotgun (WGS) entry which is preliminary data.</text>
</comment>